<dbReference type="EMBL" id="MSCT01000009">
    <property type="protein sequence ID" value="OLF54411.1"/>
    <property type="molecule type" value="Genomic_DNA"/>
</dbReference>
<evidence type="ECO:0000313" key="2">
    <source>
        <dbReference type="Proteomes" id="UP000185578"/>
    </source>
</evidence>
<dbReference type="PROSITE" id="PS51257">
    <property type="entry name" value="PROKAR_LIPOPROTEIN"/>
    <property type="match status" value="1"/>
</dbReference>
<name>A0A1Q8ERI9_9PSED</name>
<reference evidence="1 2" key="1">
    <citation type="submission" date="2016-12" db="EMBL/GenBank/DDBJ databases">
        <authorList>
            <person name="Song W.-J."/>
            <person name="Kurnit D.M."/>
        </authorList>
    </citation>
    <scope>NUCLEOTIDE SEQUENCE [LARGE SCALE GENOMIC DNA]</scope>
    <source>
        <strain evidence="1 2">PCL1601</strain>
    </source>
</reference>
<comment type="caution">
    <text evidence="1">The sequence shown here is derived from an EMBL/GenBank/DDBJ whole genome shotgun (WGS) entry which is preliminary data.</text>
</comment>
<sequence length="282" mass="29466">MHGSGFRLIALCFGLAGLAGCSGLGSNTLVFGTDTKVALDVSGDPAGQPSFTLGYKRRETIWLPLSSGNWGSPTHLCIMDSSGKLLCESVAKEPTRGSHVCVEMQDASKANAYTSGNQPLLCDSSANVRGHLYQGTSADNAQTDAYSVMASFGLDTYGGDRTGAKVAQFIATGIAARNLTSKSVAPLINPESATLGVSQEAVAKTSKSQSEYLANIASYLLVSDKADKARLDALGAKIKLSPGSQTLFSSYAGQTEAQLKLSLKTEFSSDLEKMDKALEVEG</sequence>
<evidence type="ECO:0008006" key="3">
    <source>
        <dbReference type="Google" id="ProtNLM"/>
    </source>
</evidence>
<organism evidence="1 2">
    <name type="scientific">Pseudomonas chlororaphis</name>
    <dbReference type="NCBI Taxonomy" id="587753"/>
    <lineage>
        <taxon>Bacteria</taxon>
        <taxon>Pseudomonadati</taxon>
        <taxon>Pseudomonadota</taxon>
        <taxon>Gammaproteobacteria</taxon>
        <taxon>Pseudomonadales</taxon>
        <taxon>Pseudomonadaceae</taxon>
        <taxon>Pseudomonas</taxon>
    </lineage>
</organism>
<proteinExistence type="predicted"/>
<dbReference type="OrthoDB" id="5856431at2"/>
<gene>
    <name evidence="1" type="ORF">BTN82_10385</name>
</gene>
<dbReference type="RefSeq" id="WP_075119034.1">
    <property type="nucleotide sequence ID" value="NZ_MSCT01000009.1"/>
</dbReference>
<accession>A0A1Q8ERI9</accession>
<dbReference type="Proteomes" id="UP000185578">
    <property type="component" value="Unassembled WGS sequence"/>
</dbReference>
<protein>
    <recommendedName>
        <fullName evidence="3">Lipoprotein</fullName>
    </recommendedName>
</protein>
<dbReference type="AlphaFoldDB" id="A0A1Q8ERI9"/>
<evidence type="ECO:0000313" key="1">
    <source>
        <dbReference type="EMBL" id="OLF54411.1"/>
    </source>
</evidence>